<feature type="repeat" description="TPR" evidence="3">
    <location>
        <begin position="369"/>
        <end position="402"/>
    </location>
</feature>
<dbReference type="PROSITE" id="PS50005">
    <property type="entry name" value="TPR"/>
    <property type="match status" value="4"/>
</dbReference>
<evidence type="ECO:0000256" key="1">
    <source>
        <dbReference type="ARBA" id="ARBA00022737"/>
    </source>
</evidence>
<dbReference type="InterPro" id="IPR050498">
    <property type="entry name" value="Ycf3"/>
</dbReference>
<comment type="caution">
    <text evidence="5">The sequence shown here is derived from an EMBL/GenBank/DDBJ whole genome shotgun (WGS) entry which is preliminary data.</text>
</comment>
<evidence type="ECO:0000313" key="6">
    <source>
        <dbReference type="Proteomes" id="UP000778951"/>
    </source>
</evidence>
<evidence type="ECO:0000313" key="5">
    <source>
        <dbReference type="EMBL" id="NIZ68969.1"/>
    </source>
</evidence>
<sequence length="450" mass="51832">MKRNIMTFLLMLSFMGYKGYALDWIDEHLDDREPAPEGVPSADGLPHESDLQAERSSPVVPDNIEEPRLETQRVEVLEEKREDRVFVTDFSQIELQHAMNLERLSLSTQAHAAYNRAIDVAALKGDEALLQALLARAGFYLRHRDLDGAESDYRTAIELVAVERRYALADYVAREYAHQGFWEESLPWYSRKIAADPKSIVGYTERAYAYVKINRYRTALWDYDMALSLAKEQDTKERIEFERAKLYFALGDRERADASFARSPQSAPYLRVRSEFYRSQNRNQEAIDAYAQLITEEPKFASDHALRGEWQALRGEHALARESFNKAIELAPEDASIVARRAHFLMEQGDYENALRDYSRAIALQPDVAHRYAERARLLEKKGDLLLAIADFSRAIDLEPTRAFRYNERAAAYQRQGQVQLALNDYAQALRLDSGNVTAQRGWAELQRHQ</sequence>
<dbReference type="RefSeq" id="WP_167695081.1">
    <property type="nucleotide sequence ID" value="NZ_CP118181.1"/>
</dbReference>
<dbReference type="PANTHER" id="PTHR44858">
    <property type="entry name" value="TETRATRICOPEPTIDE REPEAT PROTEIN 6"/>
    <property type="match status" value="1"/>
</dbReference>
<evidence type="ECO:0000256" key="4">
    <source>
        <dbReference type="SAM" id="MobiDB-lite"/>
    </source>
</evidence>
<feature type="repeat" description="TPR" evidence="3">
    <location>
        <begin position="335"/>
        <end position="368"/>
    </location>
</feature>
<dbReference type="Proteomes" id="UP000778951">
    <property type="component" value="Unassembled WGS sequence"/>
</dbReference>
<dbReference type="SUPFAM" id="SSF48452">
    <property type="entry name" value="TPR-like"/>
    <property type="match status" value="2"/>
</dbReference>
<keyword evidence="6" id="KW-1185">Reference proteome</keyword>
<feature type="repeat" description="TPR" evidence="3">
    <location>
        <begin position="403"/>
        <end position="436"/>
    </location>
</feature>
<protein>
    <submittedName>
        <fullName evidence="5">Tetratricopeptide repeat protein</fullName>
    </submittedName>
</protein>
<dbReference type="AlphaFoldDB" id="A0A968GH99"/>
<keyword evidence="1" id="KW-0677">Repeat</keyword>
<proteinExistence type="predicted"/>
<dbReference type="Pfam" id="PF13432">
    <property type="entry name" value="TPR_16"/>
    <property type="match status" value="2"/>
</dbReference>
<reference evidence="5" key="1">
    <citation type="submission" date="2020-03" db="EMBL/GenBank/DDBJ databases">
        <title>Spirochaetal bacteria isolated from arthropods constitute a novel genus Entomospira genus novum within the order Spirochaetales.</title>
        <authorList>
            <person name="Grana-Miraglia L."/>
            <person name="Sikutova S."/>
            <person name="Fingerle V."/>
            <person name="Sing A."/>
            <person name="Castillo-Ramirez S."/>
            <person name="Margos G."/>
            <person name="Rudolf I."/>
        </authorList>
    </citation>
    <scope>NUCLEOTIDE SEQUENCE</scope>
    <source>
        <strain evidence="5">BR149</strain>
    </source>
</reference>
<evidence type="ECO:0000256" key="2">
    <source>
        <dbReference type="ARBA" id="ARBA00022803"/>
    </source>
</evidence>
<name>A0A968GH99_9SPIO</name>
<organism evidence="5 6">
    <name type="scientific">Entomospira culicis</name>
    <dbReference type="NCBI Taxonomy" id="2719989"/>
    <lineage>
        <taxon>Bacteria</taxon>
        <taxon>Pseudomonadati</taxon>
        <taxon>Spirochaetota</taxon>
        <taxon>Spirochaetia</taxon>
        <taxon>Spirochaetales</taxon>
        <taxon>Spirochaetaceae</taxon>
        <taxon>Entomospira</taxon>
    </lineage>
</organism>
<keyword evidence="2 3" id="KW-0802">TPR repeat</keyword>
<dbReference type="Gene3D" id="1.25.40.10">
    <property type="entry name" value="Tetratricopeptide repeat domain"/>
    <property type="match status" value="3"/>
</dbReference>
<feature type="repeat" description="TPR" evidence="3">
    <location>
        <begin position="301"/>
        <end position="334"/>
    </location>
</feature>
<feature type="region of interest" description="Disordered" evidence="4">
    <location>
        <begin position="33"/>
        <end position="59"/>
    </location>
</feature>
<dbReference type="EMBL" id="JAATLM010000001">
    <property type="protein sequence ID" value="NIZ68969.1"/>
    <property type="molecule type" value="Genomic_DNA"/>
</dbReference>
<accession>A0A968GH99</accession>
<gene>
    <name evidence="5" type="ORF">HCT48_01890</name>
</gene>
<dbReference type="InterPro" id="IPR019734">
    <property type="entry name" value="TPR_rpt"/>
</dbReference>
<evidence type="ECO:0000256" key="3">
    <source>
        <dbReference type="PROSITE-ProRule" id="PRU00339"/>
    </source>
</evidence>
<dbReference type="PANTHER" id="PTHR44858:SF1">
    <property type="entry name" value="UDP-N-ACETYLGLUCOSAMINE--PEPTIDE N-ACETYLGLUCOSAMINYLTRANSFERASE SPINDLY-RELATED"/>
    <property type="match status" value="1"/>
</dbReference>
<dbReference type="SMART" id="SM00028">
    <property type="entry name" value="TPR"/>
    <property type="match status" value="7"/>
</dbReference>
<dbReference type="InterPro" id="IPR011990">
    <property type="entry name" value="TPR-like_helical_dom_sf"/>
</dbReference>
<dbReference type="PROSITE" id="PS50293">
    <property type="entry name" value="TPR_REGION"/>
    <property type="match status" value="1"/>
</dbReference>